<gene>
    <name evidence="2" type="ORF">EYF80_053702</name>
</gene>
<dbReference type="EMBL" id="SRLO01001657">
    <property type="protein sequence ID" value="TNN36130.1"/>
    <property type="molecule type" value="Genomic_DNA"/>
</dbReference>
<protein>
    <submittedName>
        <fullName evidence="2">Uncharacterized protein</fullName>
    </submittedName>
</protein>
<organism evidence="2 3">
    <name type="scientific">Liparis tanakae</name>
    <name type="common">Tanaka's snailfish</name>
    <dbReference type="NCBI Taxonomy" id="230148"/>
    <lineage>
        <taxon>Eukaryota</taxon>
        <taxon>Metazoa</taxon>
        <taxon>Chordata</taxon>
        <taxon>Craniata</taxon>
        <taxon>Vertebrata</taxon>
        <taxon>Euteleostomi</taxon>
        <taxon>Actinopterygii</taxon>
        <taxon>Neopterygii</taxon>
        <taxon>Teleostei</taxon>
        <taxon>Neoteleostei</taxon>
        <taxon>Acanthomorphata</taxon>
        <taxon>Eupercaria</taxon>
        <taxon>Perciformes</taxon>
        <taxon>Cottioidei</taxon>
        <taxon>Cottales</taxon>
        <taxon>Liparidae</taxon>
        <taxon>Liparis</taxon>
    </lineage>
</organism>
<reference evidence="2 3" key="1">
    <citation type="submission" date="2019-03" db="EMBL/GenBank/DDBJ databases">
        <title>First draft genome of Liparis tanakae, snailfish: a comprehensive survey of snailfish specific genes.</title>
        <authorList>
            <person name="Kim W."/>
            <person name="Song I."/>
            <person name="Jeong J.-H."/>
            <person name="Kim D."/>
            <person name="Kim S."/>
            <person name="Ryu S."/>
            <person name="Song J.Y."/>
            <person name="Lee S.K."/>
        </authorList>
    </citation>
    <scope>NUCLEOTIDE SEQUENCE [LARGE SCALE GENOMIC DNA]</scope>
    <source>
        <tissue evidence="2">Muscle</tissue>
    </source>
</reference>
<feature type="compositionally biased region" description="Basic and acidic residues" evidence="1">
    <location>
        <begin position="37"/>
        <end position="47"/>
    </location>
</feature>
<evidence type="ECO:0000313" key="3">
    <source>
        <dbReference type="Proteomes" id="UP000314294"/>
    </source>
</evidence>
<dbReference type="Proteomes" id="UP000314294">
    <property type="component" value="Unassembled WGS sequence"/>
</dbReference>
<feature type="compositionally biased region" description="Basic and acidic residues" evidence="1">
    <location>
        <begin position="101"/>
        <end position="125"/>
    </location>
</feature>
<evidence type="ECO:0000313" key="2">
    <source>
        <dbReference type="EMBL" id="TNN36130.1"/>
    </source>
</evidence>
<sequence>MRAAAPGACGVLRNREHPESVEPPAAQRVATGAAESAEPRTHRDVHLRTLTGPETQRKEIRGPGWTAWLLLAPAKRRRCIVNDSAVDRGSPGERRRNKSPIQHDELRPKPPEREPDRRKLPERSLKQNLLFPRSPEQHLRSQTLPRLPRREHCFLINTMKDESRSGLSSCGLGDVVLGTRRIQLDVDLRMRVEVWGLMGSNPPPDPVALRRSLTLRVKLPQGETELWPLEEKMSYGVTGPRLQEDERVVRMRVIRGVKVITELSLLRGVKVITELSLLRGVKVITELSLLRGVKVITELTHREEGAVPVVADSQQIKTVEMK</sequence>
<feature type="region of interest" description="Disordered" evidence="1">
    <location>
        <begin position="1"/>
        <end position="59"/>
    </location>
</feature>
<accession>A0A4Z2F5L4</accession>
<feature type="region of interest" description="Disordered" evidence="1">
    <location>
        <begin position="82"/>
        <end position="144"/>
    </location>
</feature>
<comment type="caution">
    <text evidence="2">The sequence shown here is derived from an EMBL/GenBank/DDBJ whole genome shotgun (WGS) entry which is preliminary data.</text>
</comment>
<dbReference type="AlphaFoldDB" id="A0A4Z2F5L4"/>
<name>A0A4Z2F5L4_9TELE</name>
<evidence type="ECO:0000256" key="1">
    <source>
        <dbReference type="SAM" id="MobiDB-lite"/>
    </source>
</evidence>
<keyword evidence="3" id="KW-1185">Reference proteome</keyword>
<proteinExistence type="predicted"/>